<dbReference type="InterPro" id="IPR036457">
    <property type="entry name" value="PPM-type-like_dom_sf"/>
</dbReference>
<accession>A0A858STV0</accession>
<feature type="domain" description="PPM-type phosphatase" evidence="1">
    <location>
        <begin position="7"/>
        <end position="258"/>
    </location>
</feature>
<dbReference type="AlphaFoldDB" id="A0A858STV0"/>
<name>A0A858STV0_9RHOB</name>
<evidence type="ECO:0000259" key="1">
    <source>
        <dbReference type="PROSITE" id="PS51746"/>
    </source>
</evidence>
<dbReference type="SMART" id="SM00331">
    <property type="entry name" value="PP2C_SIG"/>
    <property type="match status" value="1"/>
</dbReference>
<protein>
    <submittedName>
        <fullName evidence="2">Serine/threonine-protein phosphatase</fullName>
    </submittedName>
</protein>
<organism evidence="2 3">
    <name type="scientific">Roseobacter ponti</name>
    <dbReference type="NCBI Taxonomy" id="1891787"/>
    <lineage>
        <taxon>Bacteria</taxon>
        <taxon>Pseudomonadati</taxon>
        <taxon>Pseudomonadota</taxon>
        <taxon>Alphaproteobacteria</taxon>
        <taxon>Rhodobacterales</taxon>
        <taxon>Roseobacteraceae</taxon>
        <taxon>Roseobacter</taxon>
    </lineage>
</organism>
<dbReference type="CDD" id="cd00143">
    <property type="entry name" value="PP2Cc"/>
    <property type="match status" value="1"/>
</dbReference>
<evidence type="ECO:0000313" key="3">
    <source>
        <dbReference type="Proteomes" id="UP000503308"/>
    </source>
</evidence>
<proteinExistence type="predicted"/>
<dbReference type="Gene3D" id="3.60.40.10">
    <property type="entry name" value="PPM-type phosphatase domain"/>
    <property type="match status" value="1"/>
</dbReference>
<reference evidence="2 3" key="1">
    <citation type="submission" date="2020-02" db="EMBL/GenBank/DDBJ databases">
        <title>Genome sequence of Roseobacter ponti.</title>
        <authorList>
            <person name="Hollensteiner J."/>
            <person name="Schneider D."/>
            <person name="Poehlein A."/>
            <person name="Daniel R."/>
        </authorList>
    </citation>
    <scope>NUCLEOTIDE SEQUENCE [LARGE SCALE GENOMIC DNA]</scope>
    <source>
        <strain evidence="2 3">DSM 106830</strain>
    </source>
</reference>
<dbReference type="KEGG" id="rpon:G3256_11485"/>
<evidence type="ECO:0000313" key="2">
    <source>
        <dbReference type="EMBL" id="QJF51740.1"/>
    </source>
</evidence>
<gene>
    <name evidence="2" type="ORF">G3256_11485</name>
</gene>
<dbReference type="SMART" id="SM00332">
    <property type="entry name" value="PP2Cc"/>
    <property type="match status" value="1"/>
</dbReference>
<dbReference type="Pfam" id="PF13672">
    <property type="entry name" value="PP2C_2"/>
    <property type="match status" value="1"/>
</dbReference>
<dbReference type="Proteomes" id="UP000503308">
    <property type="component" value="Chromosome"/>
</dbReference>
<dbReference type="SUPFAM" id="SSF81606">
    <property type="entry name" value="PP2C-like"/>
    <property type="match status" value="1"/>
</dbReference>
<dbReference type="EMBL" id="CP048788">
    <property type="protein sequence ID" value="QJF51740.1"/>
    <property type="molecule type" value="Genomic_DNA"/>
</dbReference>
<dbReference type="InterPro" id="IPR001932">
    <property type="entry name" value="PPM-type_phosphatase-like_dom"/>
</dbReference>
<sequence>MTLRFDFDAVCALSKGARNYQEDAVISDYSRGADVGLAVLADGMGGHAAGDVASKIVVTEVFSELMFQSCDPKAFETNIASSLHDAAMAANACLREHVRAFPETRGMGATLVATAIINRNLYWISIGDSPLYLYRNGTLRQLNEDHSLAPQIDFMVQTGLLDAEEAKHHPDRNTLTSVLFGEQVPQIDCPSAPLELMAGDIVIVASDGLQFLSEDQISAVLDDAPRIRSAELADRLMEKVCALDDPDLDNVSFSLVRLEGAGTTAQIMPAEAGGEQQSMRCVG</sequence>
<dbReference type="RefSeq" id="WP_169640957.1">
    <property type="nucleotide sequence ID" value="NZ_CP048788.1"/>
</dbReference>
<dbReference type="PROSITE" id="PS51746">
    <property type="entry name" value="PPM_2"/>
    <property type="match status" value="1"/>
</dbReference>
<keyword evidence="3" id="KW-1185">Reference proteome</keyword>